<dbReference type="InterPro" id="IPR026395">
    <property type="entry name" value="CshA_fibril"/>
</dbReference>
<evidence type="ECO:0000313" key="11">
    <source>
        <dbReference type="EMBL" id="TCJ81807.1"/>
    </source>
</evidence>
<evidence type="ECO:0000256" key="5">
    <source>
        <dbReference type="ARBA" id="ARBA00022737"/>
    </source>
</evidence>
<keyword evidence="5" id="KW-0677">Repeat</keyword>
<dbReference type="Gene3D" id="2.60.40.2030">
    <property type="match status" value="1"/>
</dbReference>
<dbReference type="InterPro" id="IPR006665">
    <property type="entry name" value="OmpA-like"/>
</dbReference>
<dbReference type="InterPro" id="IPR003644">
    <property type="entry name" value="Calx_beta"/>
</dbReference>
<dbReference type="PRINTS" id="PR01021">
    <property type="entry name" value="OMPADOMAIN"/>
</dbReference>
<keyword evidence="6" id="KW-0106">Calcium</keyword>
<dbReference type="SUPFAM" id="SSF117074">
    <property type="entry name" value="Hypothetical protein PA1324"/>
    <property type="match status" value="4"/>
</dbReference>
<dbReference type="GO" id="GO:0007154">
    <property type="term" value="P:cell communication"/>
    <property type="evidence" value="ECO:0007669"/>
    <property type="project" value="InterPro"/>
</dbReference>
<dbReference type="Gene3D" id="2.60.40.2810">
    <property type="match status" value="1"/>
</dbReference>
<comment type="subcellular location">
    <subcellularLocation>
        <location evidence="1">Membrane</location>
    </subcellularLocation>
    <subcellularLocation>
        <location evidence="2">Secreted</location>
    </subcellularLocation>
</comment>
<reference evidence="11 12" key="1">
    <citation type="submission" date="2019-03" db="EMBL/GenBank/DDBJ databases">
        <title>Genomic Encyclopedia of Type Strains, Phase IV (KMG-IV): sequencing the most valuable type-strain genomes for metagenomic binning, comparative biology and taxonomic classification.</title>
        <authorList>
            <person name="Goeker M."/>
        </authorList>
    </citation>
    <scope>NUCLEOTIDE SEQUENCE [LARGE SCALE GENOMIC DNA]</scope>
    <source>
        <strain evidence="11 12">DSM 24830</strain>
    </source>
</reference>
<dbReference type="InterPro" id="IPR006664">
    <property type="entry name" value="OMP_bac"/>
</dbReference>
<dbReference type="EMBL" id="SMFQ01000008">
    <property type="protein sequence ID" value="TCJ81807.1"/>
    <property type="molecule type" value="Genomic_DNA"/>
</dbReference>
<evidence type="ECO:0000313" key="12">
    <source>
        <dbReference type="Proteomes" id="UP000294887"/>
    </source>
</evidence>
<dbReference type="InterPro" id="IPR038081">
    <property type="entry name" value="CalX-like_sf"/>
</dbReference>
<dbReference type="GO" id="GO:0005576">
    <property type="term" value="C:extracellular region"/>
    <property type="evidence" value="ECO:0007669"/>
    <property type="project" value="UniProtKB-SubCell"/>
</dbReference>
<evidence type="ECO:0000256" key="7">
    <source>
        <dbReference type="ARBA" id="ARBA00023136"/>
    </source>
</evidence>
<feature type="domain" description="OmpA-like" evidence="10">
    <location>
        <begin position="1406"/>
        <end position="1517"/>
    </location>
</feature>
<evidence type="ECO:0000256" key="8">
    <source>
        <dbReference type="PROSITE-ProRule" id="PRU00473"/>
    </source>
</evidence>
<evidence type="ECO:0000256" key="3">
    <source>
        <dbReference type="ARBA" id="ARBA00022525"/>
    </source>
</evidence>
<evidence type="ECO:0000256" key="4">
    <source>
        <dbReference type="ARBA" id="ARBA00022729"/>
    </source>
</evidence>
<evidence type="ECO:0000259" key="10">
    <source>
        <dbReference type="PROSITE" id="PS51123"/>
    </source>
</evidence>
<dbReference type="Gene3D" id="2.60.40.10">
    <property type="entry name" value="Immunoglobulins"/>
    <property type="match status" value="5"/>
</dbReference>
<feature type="compositionally biased region" description="Low complexity" evidence="9">
    <location>
        <begin position="511"/>
        <end position="527"/>
    </location>
</feature>
<dbReference type="Gene3D" id="3.30.1330.60">
    <property type="entry name" value="OmpA-like domain"/>
    <property type="match status" value="1"/>
</dbReference>
<sequence>DDGTVISIGDVTVTEGNAGTVSADFPVTLTQPVSTDTTVTFTVNEGTGTVGDSDYVAPTTTTIVIPAGATTGTISVPVNGDTTVEPDETFTVTLTNTDNGTIGTATGTGTITNDDVAPVAVDDSQANLGVPSPTNPTTLPLIGDNDSDPDGTINPATVDLNTAVDGIQNTITILDGTWEADSLGNVTFTPNASLTGNPTPILYTIQDNGGNTSNQATLTVTYGNGPMASNDSQSNPGAPSPSNPTTLTTVGANDSDPDGMINPASVDLDPASPGIQSVFTNSDGTYEADSAGNVLFTPDVSLTGNPTPITYTINDNNGNTSNAATLTVTYGTTPTGTVNGIVYEDTNGNGTQDSGEFGISGVNVLITDSEGNTQTLTTDTSGNYSTSVVSGSTTIDIQENTLPGGSTQTEGTDPTEVIVPVNDVASDIDGYQPADNSGEIIGIVYADTNSNGMQDANEPGIAGVQVIVTDSEGNTQTVTTDSDGTYGATVPAGATTIDVVESSLPSGSVQTEGTDTTTVTVPANGTATDRDGFNSPIVTPLFGTVQGVVYLDANNNGQQDNGETGIANVRVTITDSSGAITTVVTNSNGLYSQSVIAGSTTIDISDSDINSSLTRSQGSDPTVVNVIAGSVANDIDGFAPPQPKPPVAVDDSKQNQPLGQAVTMNTVSNDSDPDNNLDPTTVKLRDPSGNPVTSLIVEGEGTWSVNITTGDITFTPEAGFMGDPTPVDYTVKDTTGLESNVATVTVDYEEPAAITGTVWLDRDKDNVIDSNEDRKAGWTLKIKDKDGNIVATTVTDSQGNYSVTGLVPAEYTVEFFNTKGTLIATQTTGGPLVAGQTVNLPLPVDPSGVIYDSTTRELIAGVTLQLVNSQGVPVDAACVGEGQQNQVTAEDGLYAFDVYPNAHSSCQNGETYTIKIVSAPAGYYTNSTIIPPQTGVYDSDSNETNCTRDAIANSGSCEVQGQPDAPQGNQDTTYFMDFSLNSGDSNVIFNHIPLDSEIARQTEIADDTILISKSANKNQVSVGDQLYYTITAENMTEDEIEVDVRDDLPKGFKFASSAAKLTRAGEDNNFGTDDDIVTTIKATGTDPISFNSLIVKGNEKIKIGYILKVGTSVSQGNAVNSVQVFASGSDDDIVSNVAIATVAVVVDSVLDQSTLIGKVFHDRDGDGYQDPANATGITVKSDYFGWNSLHLGGLNGRVSVLDDPDKYRKVILMPYSKKNDFKVTTQQGTVITVDNRGQATESHIGQKAKGLTAQDLRISTRRIKGIPTATKVKSMRVPATVQDVLEITITNYGIQEEGIPGVRLATVEGLLIETDGYGRYHIPDVDGGRRGSGKNFILKVDTATLPEGAKFTTENPRVLRLSSTALNKINFGIKLPVQDAPARTIKSSAKYQTQSRKRTITKQVPVYKTVEVGLGSIFFDKDKHNIRADQRGNMDLLVSRIKRHGKGHITINAYTDSRHTAQYNIALANRRADTVRQELQKRLGSTLMRQVKVVVDKSAYQEVPHNDKRSIDYRTTN</sequence>
<accession>A0A4R1EL08</accession>
<dbReference type="Proteomes" id="UP000294887">
    <property type="component" value="Unassembled WGS sequence"/>
</dbReference>
<dbReference type="InterPro" id="IPR036737">
    <property type="entry name" value="OmpA-like_sf"/>
</dbReference>
<keyword evidence="3" id="KW-0964">Secreted</keyword>
<dbReference type="NCBIfam" id="TIGR04225">
    <property type="entry name" value="CshA_fibril_rpt"/>
    <property type="match status" value="1"/>
</dbReference>
<feature type="compositionally biased region" description="Polar residues" evidence="9">
    <location>
        <begin position="222"/>
        <end position="237"/>
    </location>
</feature>
<dbReference type="Pfam" id="PF00691">
    <property type="entry name" value="OmpA"/>
    <property type="match status" value="1"/>
</dbReference>
<name>A0A4R1EL08_9GAMM</name>
<dbReference type="Pfam" id="PF17210">
    <property type="entry name" value="SdrD_B"/>
    <property type="match status" value="4"/>
</dbReference>
<dbReference type="GO" id="GO:0016020">
    <property type="term" value="C:membrane"/>
    <property type="evidence" value="ECO:0007669"/>
    <property type="project" value="UniProtKB-SubCell"/>
</dbReference>
<dbReference type="RefSeq" id="WP_165874776.1">
    <property type="nucleotide sequence ID" value="NZ_SMFQ01000008.1"/>
</dbReference>
<evidence type="ECO:0000256" key="9">
    <source>
        <dbReference type="SAM" id="MobiDB-lite"/>
    </source>
</evidence>
<evidence type="ECO:0000256" key="1">
    <source>
        <dbReference type="ARBA" id="ARBA00004370"/>
    </source>
</evidence>
<dbReference type="InterPro" id="IPR033764">
    <property type="entry name" value="Sdr_B"/>
</dbReference>
<dbReference type="SUPFAM" id="SSF103088">
    <property type="entry name" value="OmpA-like"/>
    <property type="match status" value="1"/>
</dbReference>
<dbReference type="SUPFAM" id="SSF141072">
    <property type="entry name" value="CalX-like"/>
    <property type="match status" value="1"/>
</dbReference>
<keyword evidence="4" id="KW-0732">Signal</keyword>
<dbReference type="Pfam" id="PF19076">
    <property type="entry name" value="CshA_repeat"/>
    <property type="match status" value="3"/>
</dbReference>
<feature type="compositionally biased region" description="Low complexity" evidence="9">
    <location>
        <begin position="668"/>
        <end position="679"/>
    </location>
</feature>
<dbReference type="InterPro" id="IPR013783">
    <property type="entry name" value="Ig-like_fold"/>
</dbReference>
<dbReference type="Pfam" id="PF03160">
    <property type="entry name" value="Calx-beta"/>
    <property type="match status" value="1"/>
</dbReference>
<feature type="region of interest" description="Disordered" evidence="9">
    <location>
        <begin position="664"/>
        <end position="690"/>
    </location>
</feature>
<dbReference type="CDD" id="cd07185">
    <property type="entry name" value="OmpA_C-like"/>
    <property type="match status" value="1"/>
</dbReference>
<dbReference type="InterPro" id="IPR051417">
    <property type="entry name" value="SDr/BOS_complex"/>
</dbReference>
<feature type="non-terminal residue" evidence="11">
    <location>
        <position position="1"/>
    </location>
</feature>
<dbReference type="PANTHER" id="PTHR23303">
    <property type="entry name" value="CARBOXYPEPTIDASE REGULATORY REGION-CONTAINING"/>
    <property type="match status" value="1"/>
</dbReference>
<dbReference type="PANTHER" id="PTHR23303:SF15">
    <property type="entry name" value="COLOSSIN-A"/>
    <property type="match status" value="1"/>
</dbReference>
<evidence type="ECO:0000256" key="2">
    <source>
        <dbReference type="ARBA" id="ARBA00004613"/>
    </source>
</evidence>
<keyword evidence="12" id="KW-1185">Reference proteome</keyword>
<evidence type="ECO:0000256" key="6">
    <source>
        <dbReference type="ARBA" id="ARBA00022837"/>
    </source>
</evidence>
<gene>
    <name evidence="11" type="ORF">EV695_4064</name>
</gene>
<keyword evidence="7 8" id="KW-0472">Membrane</keyword>
<feature type="region of interest" description="Disordered" evidence="9">
    <location>
        <begin position="222"/>
        <end position="256"/>
    </location>
</feature>
<protein>
    <submittedName>
        <fullName evidence="11">CshA-type fibril repeat protein</fullName>
    </submittedName>
</protein>
<comment type="caution">
    <text evidence="11">The sequence shown here is derived from an EMBL/GenBank/DDBJ whole genome shotgun (WGS) entry which is preliminary data.</text>
</comment>
<feature type="region of interest" description="Disordered" evidence="9">
    <location>
        <begin position="505"/>
        <end position="532"/>
    </location>
</feature>
<feature type="compositionally biased region" description="Polar residues" evidence="9">
    <location>
        <begin position="243"/>
        <end position="252"/>
    </location>
</feature>
<proteinExistence type="predicted"/>
<organism evidence="11 12">
    <name type="scientific">Cocleimonas flava</name>
    <dbReference type="NCBI Taxonomy" id="634765"/>
    <lineage>
        <taxon>Bacteria</taxon>
        <taxon>Pseudomonadati</taxon>
        <taxon>Pseudomonadota</taxon>
        <taxon>Gammaproteobacteria</taxon>
        <taxon>Thiotrichales</taxon>
        <taxon>Thiotrichaceae</taxon>
        <taxon>Cocleimonas</taxon>
    </lineage>
</organism>
<dbReference type="PROSITE" id="PS51123">
    <property type="entry name" value="OMPA_2"/>
    <property type="match status" value="1"/>
</dbReference>